<dbReference type="GO" id="GO:0005634">
    <property type="term" value="C:nucleus"/>
    <property type="evidence" value="ECO:0007669"/>
    <property type="project" value="TreeGrafter"/>
</dbReference>
<feature type="domain" description="HTH myb-type" evidence="6">
    <location>
        <begin position="61"/>
        <end position="112"/>
    </location>
</feature>
<reference evidence="7" key="1">
    <citation type="submission" date="2023-03" db="EMBL/GenBank/DDBJ databases">
        <title>Complete genome of Cladonia borealis.</title>
        <authorList>
            <person name="Park H."/>
        </authorList>
    </citation>
    <scope>NUCLEOTIDE SEQUENCE</scope>
    <source>
        <strain evidence="7">ANT050790</strain>
    </source>
</reference>
<organism evidence="7 8">
    <name type="scientific">Cladonia borealis</name>
    <dbReference type="NCBI Taxonomy" id="184061"/>
    <lineage>
        <taxon>Eukaryota</taxon>
        <taxon>Fungi</taxon>
        <taxon>Dikarya</taxon>
        <taxon>Ascomycota</taxon>
        <taxon>Pezizomycotina</taxon>
        <taxon>Lecanoromycetes</taxon>
        <taxon>OSLEUM clade</taxon>
        <taxon>Lecanoromycetidae</taxon>
        <taxon>Lecanorales</taxon>
        <taxon>Lecanorineae</taxon>
        <taxon>Cladoniaceae</taxon>
        <taxon>Cladonia</taxon>
    </lineage>
</organism>
<dbReference type="SMART" id="SM00717">
    <property type="entry name" value="SANT"/>
    <property type="match status" value="3"/>
</dbReference>
<dbReference type="GO" id="GO:0000981">
    <property type="term" value="F:DNA-binding transcription factor activity, RNA polymerase II-specific"/>
    <property type="evidence" value="ECO:0007669"/>
    <property type="project" value="TreeGrafter"/>
</dbReference>
<dbReference type="InterPro" id="IPR017930">
    <property type="entry name" value="Myb_dom"/>
</dbReference>
<dbReference type="PROSITE" id="PS51294">
    <property type="entry name" value="HTH_MYB"/>
    <property type="match status" value="2"/>
</dbReference>
<evidence type="ECO:0000313" key="8">
    <source>
        <dbReference type="Proteomes" id="UP001166286"/>
    </source>
</evidence>
<feature type="compositionally biased region" description="Polar residues" evidence="4">
    <location>
        <begin position="297"/>
        <end position="310"/>
    </location>
</feature>
<feature type="region of interest" description="Disordered" evidence="4">
    <location>
        <begin position="1"/>
        <end position="27"/>
    </location>
</feature>
<protein>
    <submittedName>
        <fullName evidence="7">Uncharacterized protein</fullName>
    </submittedName>
</protein>
<evidence type="ECO:0000313" key="7">
    <source>
        <dbReference type="EMBL" id="KAK0508418.1"/>
    </source>
</evidence>
<evidence type="ECO:0000256" key="3">
    <source>
        <dbReference type="ARBA" id="ARBA00023242"/>
    </source>
</evidence>
<evidence type="ECO:0000256" key="1">
    <source>
        <dbReference type="ARBA" id="ARBA00023015"/>
    </source>
</evidence>
<gene>
    <name evidence="7" type="ORF">JMJ35_009502</name>
</gene>
<evidence type="ECO:0000259" key="6">
    <source>
        <dbReference type="PROSITE" id="PS51294"/>
    </source>
</evidence>
<feature type="domain" description="Myb-like" evidence="5">
    <location>
        <begin position="1"/>
        <end position="57"/>
    </location>
</feature>
<dbReference type="InterPro" id="IPR050560">
    <property type="entry name" value="MYB_TF"/>
</dbReference>
<dbReference type="PANTHER" id="PTHR45614:SF199">
    <property type="entry name" value="MYB-LIKE TRANSCRIPTION FACTOR (EUROFUNG)-RELATED"/>
    <property type="match status" value="1"/>
</dbReference>
<accession>A0AA39QVC9</accession>
<feature type="domain" description="Myb-like" evidence="5">
    <location>
        <begin position="58"/>
        <end position="108"/>
    </location>
</feature>
<feature type="region of interest" description="Disordered" evidence="4">
    <location>
        <begin position="350"/>
        <end position="369"/>
    </location>
</feature>
<evidence type="ECO:0000259" key="5">
    <source>
        <dbReference type="PROSITE" id="PS50090"/>
    </source>
</evidence>
<evidence type="ECO:0000256" key="4">
    <source>
        <dbReference type="SAM" id="MobiDB-lite"/>
    </source>
</evidence>
<dbReference type="Proteomes" id="UP001166286">
    <property type="component" value="Unassembled WGS sequence"/>
</dbReference>
<dbReference type="CDD" id="cd00167">
    <property type="entry name" value="SANT"/>
    <property type="match status" value="3"/>
</dbReference>
<dbReference type="AlphaFoldDB" id="A0AA39QVC9"/>
<dbReference type="GO" id="GO:0000978">
    <property type="term" value="F:RNA polymerase II cis-regulatory region sequence-specific DNA binding"/>
    <property type="evidence" value="ECO:0007669"/>
    <property type="project" value="TreeGrafter"/>
</dbReference>
<dbReference type="InterPro" id="IPR001005">
    <property type="entry name" value="SANT/Myb"/>
</dbReference>
<feature type="compositionally biased region" description="Basic and acidic residues" evidence="4">
    <location>
        <begin position="311"/>
        <end position="329"/>
    </location>
</feature>
<dbReference type="FunFam" id="1.10.10.60:FF:000016">
    <property type="entry name" value="Transcriptional activator Myb isoform A"/>
    <property type="match status" value="1"/>
</dbReference>
<dbReference type="Pfam" id="PF13921">
    <property type="entry name" value="Myb_DNA-bind_6"/>
    <property type="match status" value="1"/>
</dbReference>
<keyword evidence="8" id="KW-1185">Reference proteome</keyword>
<dbReference type="Gene3D" id="1.10.10.60">
    <property type="entry name" value="Homeodomain-like"/>
    <property type="match status" value="3"/>
</dbReference>
<proteinExistence type="predicted"/>
<keyword evidence="3" id="KW-0539">Nucleus</keyword>
<keyword evidence="2" id="KW-0804">Transcription</keyword>
<dbReference type="Pfam" id="PF00249">
    <property type="entry name" value="Myb_DNA-binding"/>
    <property type="match status" value="1"/>
</dbReference>
<feature type="domain" description="Myb-like" evidence="5">
    <location>
        <begin position="109"/>
        <end position="160"/>
    </location>
</feature>
<dbReference type="EMBL" id="JAFEKC020000021">
    <property type="protein sequence ID" value="KAK0508418.1"/>
    <property type="molecule type" value="Genomic_DNA"/>
</dbReference>
<dbReference type="InterPro" id="IPR009057">
    <property type="entry name" value="Homeodomain-like_sf"/>
</dbReference>
<dbReference type="PROSITE" id="PS50090">
    <property type="entry name" value="MYB_LIKE"/>
    <property type="match status" value="3"/>
</dbReference>
<keyword evidence="1" id="KW-0805">Transcription regulation</keyword>
<name>A0AA39QVC9_9LECA</name>
<dbReference type="SUPFAM" id="SSF46689">
    <property type="entry name" value="Homeodomain-like"/>
    <property type="match status" value="2"/>
</dbReference>
<feature type="domain" description="HTH myb-type" evidence="6">
    <location>
        <begin position="114"/>
        <end position="164"/>
    </location>
</feature>
<feature type="region of interest" description="Disordered" evidence="4">
    <location>
        <begin position="259"/>
        <end position="335"/>
    </location>
</feature>
<comment type="caution">
    <text evidence="7">The sequence shown here is derived from an EMBL/GenBank/DDBJ whole genome shotgun (WGS) entry which is preliminary data.</text>
</comment>
<sequence length="395" mass="44365">MSRPQRRWSPEEDAVLQKEAQLQSAANSGAVDDWNLIAQKIKGRSNKDCRKRYYNGIAGGLKKGPWTDEEDRLLEQYVDEHGPAWAVVAQMMKTRSADQCSKRWTHCLNPELDRSSWSEQENITLVIAVRSHGSAWKDIQTLHFPGRSTNNVKNQYTVVKRKSLVISEDTPPCCPDLPDSENGSRPQDSLDIFTNNMDMAELGDLDMDFSRDATNCSETQQRNEHLTTGTDEDFSFGQWSAVPDLHSSTLISGRTTGTFDLPSFSRGFSPLDEEENETTTSMSRKPANRNFDLEGSNHLSSSFSYQQSQDTNHEPIHPSLDRHHGHDRSGNAYGSMNSALDLERQLQLQGYVNSSPPPTPTTQTTIKLDNAEPRTVAAIMDILINSKAKVKFETQ</sequence>
<dbReference type="PANTHER" id="PTHR45614">
    <property type="entry name" value="MYB PROTEIN-RELATED"/>
    <property type="match status" value="1"/>
</dbReference>
<evidence type="ECO:0000256" key="2">
    <source>
        <dbReference type="ARBA" id="ARBA00023163"/>
    </source>
</evidence>